<reference evidence="2 3" key="1">
    <citation type="submission" date="2020-08" db="EMBL/GenBank/DDBJ databases">
        <title>Genomic Encyclopedia of Type Strains, Phase IV (KMG-IV): sequencing the most valuable type-strain genomes for metagenomic binning, comparative biology and taxonomic classification.</title>
        <authorList>
            <person name="Goeker M."/>
        </authorList>
    </citation>
    <scope>NUCLEOTIDE SEQUENCE [LARGE SCALE GENOMIC DNA]</scope>
    <source>
        <strain evidence="2 3">DSM 29348</strain>
    </source>
</reference>
<evidence type="ECO:0000256" key="1">
    <source>
        <dbReference type="SAM" id="MobiDB-lite"/>
    </source>
</evidence>
<evidence type="ECO:0000313" key="3">
    <source>
        <dbReference type="Proteomes" id="UP000552757"/>
    </source>
</evidence>
<comment type="caution">
    <text evidence="2">The sequence shown here is derived from an EMBL/GenBank/DDBJ whole genome shotgun (WGS) entry which is preliminary data.</text>
</comment>
<dbReference type="EMBL" id="JACIEB010000007">
    <property type="protein sequence ID" value="MBB3983214.1"/>
    <property type="molecule type" value="Genomic_DNA"/>
</dbReference>
<dbReference type="RefSeq" id="WP_183956196.1">
    <property type="nucleotide sequence ID" value="NZ_JACIEB010000007.1"/>
</dbReference>
<dbReference type="Pfam" id="PF10604">
    <property type="entry name" value="Polyketide_cyc2"/>
    <property type="match status" value="1"/>
</dbReference>
<proteinExistence type="predicted"/>
<dbReference type="SUPFAM" id="SSF55961">
    <property type="entry name" value="Bet v1-like"/>
    <property type="match status" value="1"/>
</dbReference>
<accession>A0A7W6DIF9</accession>
<name>A0A7W6DIF9_9SPHN</name>
<evidence type="ECO:0000313" key="2">
    <source>
        <dbReference type="EMBL" id="MBB3983214.1"/>
    </source>
</evidence>
<gene>
    <name evidence="2" type="ORF">GGR44_002901</name>
</gene>
<dbReference type="InterPro" id="IPR023393">
    <property type="entry name" value="START-like_dom_sf"/>
</dbReference>
<dbReference type="Gene3D" id="3.30.530.20">
    <property type="match status" value="1"/>
</dbReference>
<dbReference type="CDD" id="cd07822">
    <property type="entry name" value="SRPBCC_4"/>
    <property type="match status" value="1"/>
</dbReference>
<keyword evidence="3" id="KW-1185">Reference proteome</keyword>
<evidence type="ECO:0008006" key="4">
    <source>
        <dbReference type="Google" id="ProtNLM"/>
    </source>
</evidence>
<feature type="region of interest" description="Disordered" evidence="1">
    <location>
        <begin position="145"/>
        <end position="165"/>
    </location>
</feature>
<dbReference type="AlphaFoldDB" id="A0A7W6DIF9"/>
<dbReference type="InterPro" id="IPR019587">
    <property type="entry name" value="Polyketide_cyclase/dehydratase"/>
</dbReference>
<protein>
    <recommendedName>
        <fullName evidence="4">SRPBCC domain-containing protein</fullName>
    </recommendedName>
</protein>
<organism evidence="2 3">
    <name type="scientific">Sphingobium fontiphilum</name>
    <dbReference type="NCBI Taxonomy" id="944425"/>
    <lineage>
        <taxon>Bacteria</taxon>
        <taxon>Pseudomonadati</taxon>
        <taxon>Pseudomonadota</taxon>
        <taxon>Alphaproteobacteria</taxon>
        <taxon>Sphingomonadales</taxon>
        <taxon>Sphingomonadaceae</taxon>
        <taxon>Sphingobium</taxon>
    </lineage>
</organism>
<sequence length="165" mass="18310">MSVIENVTSLKASPLRIWSVLTDFAGHARWKPFIQLSGTAVQGGEAAYIFRIGKLDKEITAKADIICIDKPRMFAWTAGVPKLLLFEETYTLEMEATGTRVRHSLHFTGLLGVPLAAMMRGTIQVSLVRSDAGLERYLRRLAAQPSAKGRTLPPRNGFRSNRRPS</sequence>
<dbReference type="Proteomes" id="UP000552757">
    <property type="component" value="Unassembled WGS sequence"/>
</dbReference>